<evidence type="ECO:0000256" key="1">
    <source>
        <dbReference type="SAM" id="MobiDB-lite"/>
    </source>
</evidence>
<proteinExistence type="predicted"/>
<dbReference type="EMBL" id="WIGM01000011">
    <property type="protein sequence ID" value="KAF6844737.1"/>
    <property type="molecule type" value="Genomic_DNA"/>
</dbReference>
<gene>
    <name evidence="2" type="ORF">CMUS01_00803</name>
</gene>
<sequence>MDERAGLDVIVTSPTCLLRPPTNPGRLVTRPRVVQTPRWGEAAAACDRDTYIGHLQTQITLQDEAQRNLHLSPSEPQLSSSPTLIRPAAKRPAYPPQDSARPWSLGDDTRAGRDEGPAVLLLDPSTNVPVSTGTRRATFGIDTPHCLASRTGFIVPWPVVTTGRFGLHQVDDLEVSRLAITAERVPEVVLTISYTASSSHATQEENVMAPLGINHAWNRANLSDPSHQFGFEVAKANGPNTRNPRDQSFPSPVKNSAKFDSATSRRRPLFPAGVDDLDDGWSHTTPATQHHCNSSQL</sequence>
<dbReference type="AlphaFoldDB" id="A0A8H6NY30"/>
<evidence type="ECO:0000313" key="3">
    <source>
        <dbReference type="Proteomes" id="UP000639643"/>
    </source>
</evidence>
<evidence type="ECO:0000313" key="2">
    <source>
        <dbReference type="EMBL" id="KAF6844737.1"/>
    </source>
</evidence>
<comment type="caution">
    <text evidence="2">The sequence shown here is derived from an EMBL/GenBank/DDBJ whole genome shotgun (WGS) entry which is preliminary data.</text>
</comment>
<feature type="compositionally biased region" description="Basic and acidic residues" evidence="1">
    <location>
        <begin position="107"/>
        <end position="116"/>
    </location>
</feature>
<organism evidence="2 3">
    <name type="scientific">Colletotrichum musicola</name>
    <dbReference type="NCBI Taxonomy" id="2175873"/>
    <lineage>
        <taxon>Eukaryota</taxon>
        <taxon>Fungi</taxon>
        <taxon>Dikarya</taxon>
        <taxon>Ascomycota</taxon>
        <taxon>Pezizomycotina</taxon>
        <taxon>Sordariomycetes</taxon>
        <taxon>Hypocreomycetidae</taxon>
        <taxon>Glomerellales</taxon>
        <taxon>Glomerellaceae</taxon>
        <taxon>Colletotrichum</taxon>
        <taxon>Colletotrichum orchidearum species complex</taxon>
    </lineage>
</organism>
<protein>
    <submittedName>
        <fullName evidence="2">Uncharacterized protein</fullName>
    </submittedName>
</protein>
<feature type="compositionally biased region" description="Polar residues" evidence="1">
    <location>
        <begin position="238"/>
        <end position="254"/>
    </location>
</feature>
<reference evidence="2" key="1">
    <citation type="journal article" date="2020" name="Phytopathology">
        <title>Genome Sequence Resources of Colletotrichum truncatum, C. plurivorum, C. musicola, and C. sojae: Four Species Pathogenic to Soybean (Glycine max).</title>
        <authorList>
            <person name="Rogerio F."/>
            <person name="Boufleur T.R."/>
            <person name="Ciampi-Guillardi M."/>
            <person name="Sukno S.A."/>
            <person name="Thon M.R."/>
            <person name="Massola Junior N.S."/>
            <person name="Baroncelli R."/>
        </authorList>
    </citation>
    <scope>NUCLEOTIDE SEQUENCE</scope>
    <source>
        <strain evidence="2">LFN0074</strain>
    </source>
</reference>
<feature type="region of interest" description="Disordered" evidence="1">
    <location>
        <begin position="72"/>
        <end position="127"/>
    </location>
</feature>
<name>A0A8H6NY30_9PEZI</name>
<keyword evidence="3" id="KW-1185">Reference proteome</keyword>
<accession>A0A8H6NY30</accession>
<feature type="compositionally biased region" description="Low complexity" evidence="1">
    <location>
        <begin position="72"/>
        <end position="82"/>
    </location>
</feature>
<feature type="region of interest" description="Disordered" evidence="1">
    <location>
        <begin position="232"/>
        <end position="271"/>
    </location>
</feature>
<dbReference type="Proteomes" id="UP000639643">
    <property type="component" value="Unassembled WGS sequence"/>
</dbReference>